<evidence type="ECO:0008006" key="3">
    <source>
        <dbReference type="Google" id="ProtNLM"/>
    </source>
</evidence>
<keyword evidence="2" id="KW-1185">Reference proteome</keyword>
<sequence length="82" mass="9733">MNESGLIRRFWEYNEKEPLGAIETALYLFLLEVWEKNEENDFSLSDTEICERLKITRPTIITLRQKLCNLGMIHYQSRNGLP</sequence>
<accession>A0A845PXD3</accession>
<evidence type="ECO:0000313" key="1">
    <source>
        <dbReference type="EMBL" id="NAW51883.1"/>
    </source>
</evidence>
<dbReference type="Gene3D" id="1.10.10.10">
    <property type="entry name" value="Winged helix-like DNA-binding domain superfamily/Winged helix DNA-binding domain"/>
    <property type="match status" value="1"/>
</dbReference>
<organism evidence="1 2">
    <name type="scientific">Elizabethkingia argenteiflava</name>
    <dbReference type="NCBI Taxonomy" id="2681556"/>
    <lineage>
        <taxon>Bacteria</taxon>
        <taxon>Pseudomonadati</taxon>
        <taxon>Bacteroidota</taxon>
        <taxon>Flavobacteriia</taxon>
        <taxon>Flavobacteriales</taxon>
        <taxon>Weeksellaceae</taxon>
        <taxon>Elizabethkingia</taxon>
    </lineage>
</organism>
<reference evidence="1 2" key="1">
    <citation type="submission" date="2019-11" db="EMBL/GenBank/DDBJ databases">
        <title>Characterization of Elizabethkingia argenteiflava sp. nov., isolated from inner surface of Soybean Pods.</title>
        <authorList>
            <person name="Mo S."/>
        </authorList>
    </citation>
    <scope>NUCLEOTIDE SEQUENCE [LARGE SCALE GENOMIC DNA]</scope>
    <source>
        <strain evidence="1 2">YB22</strain>
    </source>
</reference>
<dbReference type="AlphaFoldDB" id="A0A845PXD3"/>
<evidence type="ECO:0000313" key="2">
    <source>
        <dbReference type="Proteomes" id="UP000553459"/>
    </source>
</evidence>
<dbReference type="EMBL" id="JAAABJ010000630">
    <property type="protein sequence ID" value="NAW51883.1"/>
    <property type="molecule type" value="Genomic_DNA"/>
</dbReference>
<dbReference type="Proteomes" id="UP000553459">
    <property type="component" value="Unassembled WGS sequence"/>
</dbReference>
<dbReference type="RefSeq" id="WP_166520139.1">
    <property type="nucleotide sequence ID" value="NZ_JAAABJ010000630.1"/>
</dbReference>
<gene>
    <name evidence="1" type="ORF">GNY06_11080</name>
</gene>
<name>A0A845PXD3_9FLAO</name>
<protein>
    <recommendedName>
        <fullName evidence="3">Helix-turn-helix domain-containing protein</fullName>
    </recommendedName>
</protein>
<dbReference type="InterPro" id="IPR036388">
    <property type="entry name" value="WH-like_DNA-bd_sf"/>
</dbReference>
<proteinExistence type="predicted"/>
<comment type="caution">
    <text evidence="1">The sequence shown here is derived from an EMBL/GenBank/DDBJ whole genome shotgun (WGS) entry which is preliminary data.</text>
</comment>